<evidence type="ECO:0000256" key="2">
    <source>
        <dbReference type="ARBA" id="ARBA00004752"/>
    </source>
</evidence>
<dbReference type="GO" id="GO:0009252">
    <property type="term" value="P:peptidoglycan biosynthetic process"/>
    <property type="evidence" value="ECO:0007669"/>
    <property type="project" value="UniProtKB-UniPathway"/>
</dbReference>
<accession>A0A090AHL5</accession>
<dbReference type="PRINTS" id="PR00725">
    <property type="entry name" value="DADACBPTASE1"/>
</dbReference>
<evidence type="ECO:0000259" key="16">
    <source>
        <dbReference type="SMART" id="SM00936"/>
    </source>
</evidence>
<dbReference type="AlphaFoldDB" id="A0A090AHL5"/>
<feature type="domain" description="Peptidase S11 D-Ala-D-Ala carboxypeptidase A C-terminal" evidence="16">
    <location>
        <begin position="236"/>
        <end position="326"/>
    </location>
</feature>
<evidence type="ECO:0000256" key="3">
    <source>
        <dbReference type="ARBA" id="ARBA00007164"/>
    </source>
</evidence>
<organism evidence="17 18">
    <name type="scientific">Thioploca ingrica</name>
    <dbReference type="NCBI Taxonomy" id="40754"/>
    <lineage>
        <taxon>Bacteria</taxon>
        <taxon>Pseudomonadati</taxon>
        <taxon>Pseudomonadota</taxon>
        <taxon>Gammaproteobacteria</taxon>
        <taxon>Thiotrichales</taxon>
        <taxon>Thiotrichaceae</taxon>
        <taxon>Thioploca</taxon>
    </lineage>
</organism>
<dbReference type="GO" id="GO:0006508">
    <property type="term" value="P:proteolysis"/>
    <property type="evidence" value="ECO:0007669"/>
    <property type="project" value="UniProtKB-KW"/>
</dbReference>
<keyword evidence="18" id="KW-1185">Reference proteome</keyword>
<keyword evidence="7" id="KW-0732">Signal</keyword>
<dbReference type="GO" id="GO:0008360">
    <property type="term" value="P:regulation of cell shape"/>
    <property type="evidence" value="ECO:0007669"/>
    <property type="project" value="UniProtKB-KW"/>
</dbReference>
<reference evidence="17" key="1">
    <citation type="journal article" date="2014" name="ISME J.">
        <title>Ecophysiology of Thioploca ingrica as revealed by the complete genome sequence supplemented with proteomic evidence.</title>
        <authorList>
            <person name="Kojima H."/>
            <person name="Ogura Y."/>
            <person name="Yamamoto N."/>
            <person name="Togashi T."/>
            <person name="Mori H."/>
            <person name="Watanabe T."/>
            <person name="Nemoto F."/>
            <person name="Kurokawa K."/>
            <person name="Hayashi T."/>
            <person name="Fukui M."/>
        </authorList>
    </citation>
    <scope>NUCLEOTIDE SEQUENCE [LARGE SCALE GENOMIC DNA]</scope>
</reference>
<dbReference type="STRING" id="40754.THII_3511"/>
<comment type="catalytic activity">
    <reaction evidence="12">
        <text>Preferential cleavage: (Ac)2-L-Lys-D-Ala-|-D-Ala. Also transpeptidation of peptidyl-alanyl moieties that are N-acyl substituents of D-alanine.</text>
        <dbReference type="EC" id="3.4.16.4"/>
    </reaction>
</comment>
<dbReference type="SMART" id="SM00936">
    <property type="entry name" value="PBP5_C"/>
    <property type="match status" value="1"/>
</dbReference>
<evidence type="ECO:0000256" key="10">
    <source>
        <dbReference type="ARBA" id="ARBA00022984"/>
    </source>
</evidence>
<dbReference type="Gene3D" id="3.40.710.10">
    <property type="entry name" value="DD-peptidase/beta-lactamase superfamily"/>
    <property type="match status" value="1"/>
</dbReference>
<dbReference type="InterPro" id="IPR018044">
    <property type="entry name" value="Peptidase_S11"/>
</dbReference>
<feature type="active site" evidence="13">
    <location>
        <position position="83"/>
    </location>
</feature>
<evidence type="ECO:0000256" key="4">
    <source>
        <dbReference type="ARBA" id="ARBA00012448"/>
    </source>
</evidence>
<dbReference type="PANTHER" id="PTHR21581">
    <property type="entry name" value="D-ALANYL-D-ALANINE CARBOXYPEPTIDASE"/>
    <property type="match status" value="1"/>
</dbReference>
<evidence type="ECO:0000313" key="18">
    <source>
        <dbReference type="Proteomes" id="UP000031623"/>
    </source>
</evidence>
<keyword evidence="11" id="KW-0961">Cell wall biogenesis/degradation</keyword>
<sequence>MQDFHSGETLMANNADERLEPASLTKLMTAYLIFQKLRANKIQLTEPVKISETAWRMTGSRMYLEVGTSVTIEELLQGMIIQSGNDASMALAEFVAGSEAAFVSLMNQQAQQLGLTNTHFTNSTGLPHEQHYSTARDLALMARRLIQDFPEYYQRWYSKREFTYNNITQPNRNQLLWQDPTVDGVKTGYTASAGYCLISSAKRGNMRLISVVMGNKSRKERTQGSKEMLDYGFRFFETYPLYQAKQPLTTERIWQGKVNQIQLGLGETLYVTLPKDQQKQLNASIKVDKYLKAPIEAGKAYGTLKINLGEQVITKRPLVALASVEPGQLWKKLTDSFLLFFY</sequence>
<protein>
    <recommendedName>
        <fullName evidence="4">serine-type D-Ala-D-Ala carboxypeptidase</fullName>
        <ecNumber evidence="4">3.4.16.4</ecNumber>
    </recommendedName>
</protein>
<dbReference type="HOGENOM" id="CLU_027070_8_1_6"/>
<dbReference type="Proteomes" id="UP000031623">
    <property type="component" value="Chromosome"/>
</dbReference>
<keyword evidence="5 17" id="KW-0121">Carboxypeptidase</keyword>
<keyword evidence="8" id="KW-0378">Hydrolase</keyword>
<feature type="active site" description="Acyl-ester intermediate" evidence="13">
    <location>
        <position position="23"/>
    </location>
</feature>
<evidence type="ECO:0000256" key="5">
    <source>
        <dbReference type="ARBA" id="ARBA00022645"/>
    </source>
</evidence>
<feature type="active site" description="Proton acceptor" evidence="13">
    <location>
        <position position="26"/>
    </location>
</feature>
<dbReference type="InterPro" id="IPR012338">
    <property type="entry name" value="Beta-lactam/transpept-like"/>
</dbReference>
<dbReference type="Pfam" id="PF00768">
    <property type="entry name" value="Peptidase_S11"/>
    <property type="match status" value="1"/>
</dbReference>
<dbReference type="SUPFAM" id="SSF56601">
    <property type="entry name" value="beta-lactamase/transpeptidase-like"/>
    <property type="match status" value="1"/>
</dbReference>
<evidence type="ECO:0000256" key="9">
    <source>
        <dbReference type="ARBA" id="ARBA00022960"/>
    </source>
</evidence>
<dbReference type="InterPro" id="IPR015956">
    <property type="entry name" value="Peniciliin-bd_prot_C_sf"/>
</dbReference>
<evidence type="ECO:0000256" key="7">
    <source>
        <dbReference type="ARBA" id="ARBA00022729"/>
    </source>
</evidence>
<evidence type="ECO:0000256" key="8">
    <source>
        <dbReference type="ARBA" id="ARBA00022801"/>
    </source>
</evidence>
<dbReference type="GO" id="GO:0071555">
    <property type="term" value="P:cell wall organization"/>
    <property type="evidence" value="ECO:0007669"/>
    <property type="project" value="UniProtKB-KW"/>
</dbReference>
<dbReference type="EMBL" id="AP014633">
    <property type="protein sequence ID" value="BAP57808.1"/>
    <property type="molecule type" value="Genomic_DNA"/>
</dbReference>
<gene>
    <name evidence="17" type="ORF">THII_3511</name>
</gene>
<feature type="binding site" evidence="14">
    <location>
        <position position="186"/>
    </location>
    <ligand>
        <name>substrate</name>
    </ligand>
</feature>
<dbReference type="InterPro" id="IPR037167">
    <property type="entry name" value="Peptidase_S11_C_sf"/>
</dbReference>
<keyword evidence="10" id="KW-0573">Peptidoglycan synthesis</keyword>
<dbReference type="InterPro" id="IPR012907">
    <property type="entry name" value="Peptidase_S11_C"/>
</dbReference>
<dbReference type="UniPathway" id="UPA00219"/>
<dbReference type="KEGG" id="tig:THII_3511"/>
<proteinExistence type="inferred from homology"/>
<evidence type="ECO:0000256" key="14">
    <source>
        <dbReference type="PIRSR" id="PIRSR618044-2"/>
    </source>
</evidence>
<evidence type="ECO:0000256" key="11">
    <source>
        <dbReference type="ARBA" id="ARBA00023316"/>
    </source>
</evidence>
<evidence type="ECO:0000256" key="15">
    <source>
        <dbReference type="RuleBase" id="RU004016"/>
    </source>
</evidence>
<evidence type="ECO:0000256" key="13">
    <source>
        <dbReference type="PIRSR" id="PIRSR618044-1"/>
    </source>
</evidence>
<dbReference type="PANTHER" id="PTHR21581:SF6">
    <property type="entry name" value="TRAFFICKING PROTEIN PARTICLE COMPLEX SUBUNIT 12"/>
    <property type="match status" value="1"/>
</dbReference>
<evidence type="ECO:0000256" key="12">
    <source>
        <dbReference type="ARBA" id="ARBA00034000"/>
    </source>
</evidence>
<dbReference type="GO" id="GO:0009002">
    <property type="term" value="F:serine-type D-Ala-D-Ala carboxypeptidase activity"/>
    <property type="evidence" value="ECO:0007669"/>
    <property type="project" value="UniProtKB-EC"/>
</dbReference>
<comment type="function">
    <text evidence="1">Removes C-terminal D-alanyl residues from sugar-peptide cell wall precursors.</text>
</comment>
<name>A0A090AHL5_9GAMM</name>
<evidence type="ECO:0000256" key="1">
    <source>
        <dbReference type="ARBA" id="ARBA00003217"/>
    </source>
</evidence>
<evidence type="ECO:0000256" key="6">
    <source>
        <dbReference type="ARBA" id="ARBA00022670"/>
    </source>
</evidence>
<evidence type="ECO:0000313" key="17">
    <source>
        <dbReference type="EMBL" id="BAP57808.1"/>
    </source>
</evidence>
<comment type="similarity">
    <text evidence="3 15">Belongs to the peptidase S11 family.</text>
</comment>
<dbReference type="EC" id="3.4.16.4" evidence="4"/>
<dbReference type="SUPFAM" id="SSF69189">
    <property type="entry name" value="Penicillin-binding protein associated domain"/>
    <property type="match status" value="1"/>
</dbReference>
<comment type="pathway">
    <text evidence="2">Cell wall biogenesis; peptidoglycan biosynthesis.</text>
</comment>
<dbReference type="Gene3D" id="2.60.410.10">
    <property type="entry name" value="D-Ala-D-Ala carboxypeptidase, C-terminal domain"/>
    <property type="match status" value="1"/>
</dbReference>
<dbReference type="InterPro" id="IPR001967">
    <property type="entry name" value="Peptidase_S11_N"/>
</dbReference>
<keyword evidence="9" id="KW-0133">Cell shape</keyword>
<keyword evidence="6" id="KW-0645">Protease</keyword>
<dbReference type="Pfam" id="PF07943">
    <property type="entry name" value="PBP5_C"/>
    <property type="match status" value="1"/>
</dbReference>